<keyword evidence="3" id="KW-1185">Reference proteome</keyword>
<dbReference type="EMBL" id="JAUTIX010000003">
    <property type="protein sequence ID" value="MDP0397887.1"/>
    <property type="molecule type" value="Genomic_DNA"/>
</dbReference>
<sequence length="70" mass="7150">MNITAKALATAGILVLTGLAVPAVASADTPQMYDSCSATQEGQRITTASGDTLECVGTDVGTGYDWEEPN</sequence>
<reference evidence="2" key="1">
    <citation type="submission" date="2023-08" db="EMBL/GenBank/DDBJ databases">
        <title>The draft genome of Tsukamurella strandjordii strain 050030.</title>
        <authorList>
            <person name="Zhao F."/>
            <person name="Feng Y."/>
            <person name="Zong Z."/>
        </authorList>
    </citation>
    <scope>NUCLEOTIDE SEQUENCE</scope>
    <source>
        <strain evidence="2">050030</strain>
    </source>
</reference>
<gene>
    <name evidence="2" type="ORF">Q7X28_08095</name>
</gene>
<evidence type="ECO:0000256" key="1">
    <source>
        <dbReference type="SAM" id="SignalP"/>
    </source>
</evidence>
<protein>
    <recommendedName>
        <fullName evidence="4">DUF333 domain-containing protein</fullName>
    </recommendedName>
</protein>
<name>A0AA90NCI1_9ACTN</name>
<keyword evidence="1" id="KW-0732">Signal</keyword>
<comment type="caution">
    <text evidence="2">The sequence shown here is derived from an EMBL/GenBank/DDBJ whole genome shotgun (WGS) entry which is preliminary data.</text>
</comment>
<feature type="chain" id="PRO_5041714315" description="DUF333 domain-containing protein" evidence="1">
    <location>
        <begin position="28"/>
        <end position="70"/>
    </location>
</feature>
<feature type="signal peptide" evidence="1">
    <location>
        <begin position="1"/>
        <end position="27"/>
    </location>
</feature>
<evidence type="ECO:0008006" key="4">
    <source>
        <dbReference type="Google" id="ProtNLM"/>
    </source>
</evidence>
<accession>A0AA90NCI1</accession>
<organism evidence="2 3">
    <name type="scientific">Tsukamurella strandjordii</name>
    <dbReference type="NCBI Taxonomy" id="147577"/>
    <lineage>
        <taxon>Bacteria</taxon>
        <taxon>Bacillati</taxon>
        <taxon>Actinomycetota</taxon>
        <taxon>Actinomycetes</taxon>
        <taxon>Mycobacteriales</taxon>
        <taxon>Tsukamurellaceae</taxon>
        <taxon>Tsukamurella</taxon>
    </lineage>
</organism>
<dbReference type="AlphaFoldDB" id="A0AA90NCI1"/>
<evidence type="ECO:0000313" key="3">
    <source>
        <dbReference type="Proteomes" id="UP001178281"/>
    </source>
</evidence>
<dbReference type="RefSeq" id="WP_305110951.1">
    <property type="nucleotide sequence ID" value="NZ_JAUTIX010000003.1"/>
</dbReference>
<evidence type="ECO:0000313" key="2">
    <source>
        <dbReference type="EMBL" id="MDP0397887.1"/>
    </source>
</evidence>
<dbReference type="Proteomes" id="UP001178281">
    <property type="component" value="Unassembled WGS sequence"/>
</dbReference>
<proteinExistence type="predicted"/>